<evidence type="ECO:0000313" key="1">
    <source>
        <dbReference type="EMBL" id="KAH8018056.1"/>
    </source>
</evidence>
<reference evidence="1" key="1">
    <citation type="submission" date="2021-08" db="EMBL/GenBank/DDBJ databases">
        <title>The first chromosome-level gecko genome reveals the dynamic sex chromosomes of Neotropical dwarf geckos (Sphaerodactylidae: Sphaerodactylus).</title>
        <authorList>
            <person name="Pinto B.J."/>
            <person name="Keating S.E."/>
            <person name="Gamble T."/>
        </authorList>
    </citation>
    <scope>NUCLEOTIDE SEQUENCE</scope>
    <source>
        <strain evidence="1">TG3544</strain>
    </source>
</reference>
<comment type="caution">
    <text evidence="1">The sequence shown here is derived from an EMBL/GenBank/DDBJ whole genome shotgun (WGS) entry which is preliminary data.</text>
</comment>
<gene>
    <name evidence="1" type="ORF">K3G42_033618</name>
</gene>
<protein>
    <submittedName>
        <fullName evidence="1">Uncharacterized protein</fullName>
    </submittedName>
</protein>
<dbReference type="Proteomes" id="UP000827872">
    <property type="component" value="Linkage Group LG01"/>
</dbReference>
<name>A0ACB8GEN1_9SAUR</name>
<dbReference type="EMBL" id="CM037614">
    <property type="protein sequence ID" value="KAH8018056.1"/>
    <property type="molecule type" value="Genomic_DNA"/>
</dbReference>
<sequence length="198" mass="21288">MAHWNASRFSPERETFSESSAERTRAAHKARSHAPGKSAAAATKIKEPAAKKPRKDAPPKDGGKKKARKTAPDASDLCWPAEQPQTSQLRRGDQEMAPPSRSPQRRTEGRPQSPAALDAGISDPERAASIAEQEEEPADGNNGASQPHRQENRDAGEGQSQAPTLPGGWQQASAQELILQKPVTAVQLSPKSTNKHLC</sequence>
<keyword evidence="2" id="KW-1185">Reference proteome</keyword>
<evidence type="ECO:0000313" key="2">
    <source>
        <dbReference type="Proteomes" id="UP000827872"/>
    </source>
</evidence>
<organism evidence="1 2">
    <name type="scientific">Sphaerodactylus townsendi</name>
    <dbReference type="NCBI Taxonomy" id="933632"/>
    <lineage>
        <taxon>Eukaryota</taxon>
        <taxon>Metazoa</taxon>
        <taxon>Chordata</taxon>
        <taxon>Craniata</taxon>
        <taxon>Vertebrata</taxon>
        <taxon>Euteleostomi</taxon>
        <taxon>Lepidosauria</taxon>
        <taxon>Squamata</taxon>
        <taxon>Bifurcata</taxon>
        <taxon>Gekkota</taxon>
        <taxon>Sphaerodactylidae</taxon>
        <taxon>Sphaerodactylus</taxon>
    </lineage>
</organism>
<proteinExistence type="predicted"/>
<accession>A0ACB8GEN1</accession>